<name>A0ABW8GM14_9PROT</name>
<dbReference type="Proteomes" id="UP001617669">
    <property type="component" value="Unassembled WGS sequence"/>
</dbReference>
<dbReference type="SUPFAM" id="SSF53807">
    <property type="entry name" value="Helical backbone' metal receptor"/>
    <property type="match status" value="1"/>
</dbReference>
<evidence type="ECO:0000259" key="1">
    <source>
        <dbReference type="PROSITE" id="PS50983"/>
    </source>
</evidence>
<protein>
    <submittedName>
        <fullName evidence="2">Cobalamin-binding protein</fullName>
    </submittedName>
</protein>
<dbReference type="EMBL" id="JBIWXY010000001">
    <property type="protein sequence ID" value="MFJ5446411.1"/>
    <property type="molecule type" value="Genomic_DNA"/>
</dbReference>
<evidence type="ECO:0000313" key="3">
    <source>
        <dbReference type="Proteomes" id="UP001617669"/>
    </source>
</evidence>
<keyword evidence="3" id="KW-1185">Reference proteome</keyword>
<feature type="domain" description="Fe/B12 periplasmic-binding" evidence="1">
    <location>
        <begin position="6"/>
        <end position="260"/>
    </location>
</feature>
<dbReference type="Gene3D" id="3.40.50.1980">
    <property type="entry name" value="Nitrogenase molybdenum iron protein domain"/>
    <property type="match status" value="2"/>
</dbReference>
<sequence length="270" mass="29385">MKGPQRIACLAAETTEVLYMLGEQERIVGISGFTTRPAITRKEKPKISGFSSAKLEKILAVQPDLVLAFSNLQADIAAELVRAGVEVHVFNQRSIQGIFNMIATLGALTDASDRATALIAGLEARIQQAAETASYLPRAPKVYFEEWNDPLISGIQWVGELIAIAGGNDCFAELSACKSAKERVIAADEVVQRQPDIIIGSWCGKKFQPEQVLARPGWQAIPAVQTGQVHEIKSADILQPGPSAILHGLAQLQTIIQRWGVQQMHSKHWS</sequence>
<organism evidence="2 3">
    <name type="scientific">Methylobacillus methanolivorans</name>
    <dbReference type="NCBI Taxonomy" id="1848927"/>
    <lineage>
        <taxon>Bacteria</taxon>
        <taxon>Pseudomonadati</taxon>
        <taxon>Pseudomonadota</taxon>
        <taxon>Betaproteobacteria</taxon>
        <taxon>Nitrosomonadales</taxon>
        <taxon>Methylophilaceae</taxon>
        <taxon>Methylobacillus</taxon>
    </lineage>
</organism>
<dbReference type="CDD" id="cd01144">
    <property type="entry name" value="BtuF"/>
    <property type="match status" value="1"/>
</dbReference>
<dbReference type="PANTHER" id="PTHR30535">
    <property type="entry name" value="VITAMIN B12-BINDING PROTEIN"/>
    <property type="match status" value="1"/>
</dbReference>
<dbReference type="PANTHER" id="PTHR30535:SF34">
    <property type="entry name" value="MOLYBDATE-BINDING PROTEIN MOLA"/>
    <property type="match status" value="1"/>
</dbReference>
<comment type="caution">
    <text evidence="2">The sequence shown here is derived from an EMBL/GenBank/DDBJ whole genome shotgun (WGS) entry which is preliminary data.</text>
</comment>
<dbReference type="InterPro" id="IPR002491">
    <property type="entry name" value="ABC_transptr_periplasmic_BD"/>
</dbReference>
<dbReference type="InterPro" id="IPR050902">
    <property type="entry name" value="ABC_Transporter_SBP"/>
</dbReference>
<dbReference type="Pfam" id="PF01497">
    <property type="entry name" value="Peripla_BP_2"/>
    <property type="match status" value="1"/>
</dbReference>
<proteinExistence type="predicted"/>
<accession>A0ABW8GM14</accession>
<dbReference type="PROSITE" id="PS50983">
    <property type="entry name" value="FE_B12_PBP"/>
    <property type="match status" value="1"/>
</dbReference>
<dbReference type="RefSeq" id="WP_400881670.1">
    <property type="nucleotide sequence ID" value="NZ_JBIWXY010000001.1"/>
</dbReference>
<reference evidence="2 3" key="1">
    <citation type="submission" date="2024-11" db="EMBL/GenBank/DDBJ databases">
        <authorList>
            <person name="Kaparullina E.N."/>
            <person name="Delegan Y.A."/>
            <person name="Doronina N.V."/>
        </authorList>
    </citation>
    <scope>NUCLEOTIDE SEQUENCE [LARGE SCALE GENOMIC DNA]</scope>
    <source>
        <strain evidence="2 3">7sh_L</strain>
    </source>
</reference>
<evidence type="ECO:0000313" key="2">
    <source>
        <dbReference type="EMBL" id="MFJ5446411.1"/>
    </source>
</evidence>
<gene>
    <name evidence="2" type="ORF">ACIKP9_09240</name>
</gene>